<reference evidence="1" key="1">
    <citation type="submission" date="2023-07" db="EMBL/GenBank/DDBJ databases">
        <authorList>
            <consortium name="AG Swart"/>
            <person name="Singh M."/>
            <person name="Singh A."/>
            <person name="Seah K."/>
            <person name="Emmerich C."/>
        </authorList>
    </citation>
    <scope>NUCLEOTIDE SEQUENCE</scope>
    <source>
        <strain evidence="1">DP1</strain>
    </source>
</reference>
<keyword evidence="2" id="KW-1185">Reference proteome</keyword>
<sequence>MSDTKVTPKKTLPCQNKRKFLFQKQSCAMTVLEYYAKILGCNTFMTRFSHKSRELWKGNLKNWIVKINENAGTIEVNDANIDYWILNTLLQNCSLDLNARKLFRGSYLRKIKKFLSSIPSPSQVKMIKISDICDYFERFRDESGQKCKSRFQYVLEQLSIPLNLEPPHIKTYQNNKGKRTAYFYSNIFSIECVFHRYLSGLQAYPKIDGTEATVFINSKYSVNHKEIRFCGNKSKDCPNLSMIELKSDKIPVFKNILRIAFVKETCFEDIHEKLECAKVFNKIIKKCYPDLEELNPPKTYSIDNTCLSFALQALESTKVNFKVSRIIEEFYDTLKLKARTAILFFPKEHTEMHSLFKCSIQICTKLYKKIKHNLVFESFEVISIANIERIKDPKAELNKIGIDSWESHISQRMSKWLVFPISEIVSINEFAHMENLTIKSEEVTKEGTIIKSNSFYSLVSKACDINIGLDSNFWQLNKLSEPSYYRKMLQHLKGRESSVTTLAIVSNNENLHFDCFTEPTLRMFKKFSVLVLLEDREEEKKEDLLLSKIERYSKLPNFGKIKVCPIKTSKPSFANQIIIHGGFYEIKEKVKTCEINKGSMTCARKFINKLRITPDIEIVDFSEKFWNNS</sequence>
<accession>A0AAD1X0W0</accession>
<dbReference type="EMBL" id="CAMPGE010000258">
    <property type="protein sequence ID" value="CAI2358993.1"/>
    <property type="molecule type" value="Genomic_DNA"/>
</dbReference>
<dbReference type="AlphaFoldDB" id="A0AAD1X0W0"/>
<name>A0AAD1X0W0_EUPCR</name>
<gene>
    <name evidence="1" type="ORF">ECRASSUSDP1_LOCUS277</name>
</gene>
<evidence type="ECO:0000313" key="2">
    <source>
        <dbReference type="Proteomes" id="UP001295684"/>
    </source>
</evidence>
<comment type="caution">
    <text evidence="1">The sequence shown here is derived from an EMBL/GenBank/DDBJ whole genome shotgun (WGS) entry which is preliminary data.</text>
</comment>
<dbReference type="Proteomes" id="UP001295684">
    <property type="component" value="Unassembled WGS sequence"/>
</dbReference>
<proteinExistence type="predicted"/>
<evidence type="ECO:0000313" key="1">
    <source>
        <dbReference type="EMBL" id="CAI2358993.1"/>
    </source>
</evidence>
<protein>
    <submittedName>
        <fullName evidence="1">Uncharacterized protein</fullName>
    </submittedName>
</protein>
<organism evidence="1 2">
    <name type="scientific">Euplotes crassus</name>
    <dbReference type="NCBI Taxonomy" id="5936"/>
    <lineage>
        <taxon>Eukaryota</taxon>
        <taxon>Sar</taxon>
        <taxon>Alveolata</taxon>
        <taxon>Ciliophora</taxon>
        <taxon>Intramacronucleata</taxon>
        <taxon>Spirotrichea</taxon>
        <taxon>Hypotrichia</taxon>
        <taxon>Euplotida</taxon>
        <taxon>Euplotidae</taxon>
        <taxon>Moneuplotes</taxon>
    </lineage>
</organism>